<keyword evidence="6" id="KW-0695">RNA-directed DNA polymerase</keyword>
<proteinExistence type="predicted"/>
<name>A0A2B4SJA3_STYPI</name>
<reference evidence="10" key="1">
    <citation type="journal article" date="2017" name="bioRxiv">
        <title>Comparative analysis of the genomes of Stylophora pistillata and Acropora digitifera provides evidence for extensive differences between species of corals.</title>
        <authorList>
            <person name="Voolstra C.R."/>
            <person name="Li Y."/>
            <person name="Liew Y.J."/>
            <person name="Baumgarten S."/>
            <person name="Zoccola D."/>
            <person name="Flot J.-F."/>
            <person name="Tambutte S."/>
            <person name="Allemand D."/>
            <person name="Aranda M."/>
        </authorList>
    </citation>
    <scope>NUCLEOTIDE SEQUENCE [LARGE SCALE GENOMIC DNA]</scope>
</reference>
<dbReference type="GO" id="GO:0004519">
    <property type="term" value="F:endonuclease activity"/>
    <property type="evidence" value="ECO:0007669"/>
    <property type="project" value="UniProtKB-KW"/>
</dbReference>
<organism evidence="9 10">
    <name type="scientific">Stylophora pistillata</name>
    <name type="common">Smooth cauliflower coral</name>
    <dbReference type="NCBI Taxonomy" id="50429"/>
    <lineage>
        <taxon>Eukaryota</taxon>
        <taxon>Metazoa</taxon>
        <taxon>Cnidaria</taxon>
        <taxon>Anthozoa</taxon>
        <taxon>Hexacorallia</taxon>
        <taxon>Scleractinia</taxon>
        <taxon>Astrocoeniina</taxon>
        <taxon>Pocilloporidae</taxon>
        <taxon>Stylophora</taxon>
    </lineage>
</organism>
<feature type="domain" description="Reverse transcriptase RNase H-like" evidence="8">
    <location>
        <begin position="318"/>
        <end position="419"/>
    </location>
</feature>
<feature type="region of interest" description="Disordered" evidence="7">
    <location>
        <begin position="1"/>
        <end position="24"/>
    </location>
</feature>
<dbReference type="Pfam" id="PF17917">
    <property type="entry name" value="RT_RNaseH"/>
    <property type="match status" value="1"/>
</dbReference>
<dbReference type="InterPro" id="IPR050951">
    <property type="entry name" value="Retrovirus_Pol_polyprotein"/>
</dbReference>
<accession>A0A2B4SJA3</accession>
<comment type="caution">
    <text evidence="9">The sequence shown here is derived from an EMBL/GenBank/DDBJ whole genome shotgun (WGS) entry which is preliminary data.</text>
</comment>
<dbReference type="AlphaFoldDB" id="A0A2B4SJA3"/>
<evidence type="ECO:0000256" key="5">
    <source>
        <dbReference type="ARBA" id="ARBA00022801"/>
    </source>
</evidence>
<dbReference type="PANTHER" id="PTHR37984">
    <property type="entry name" value="PROTEIN CBG26694"/>
    <property type="match status" value="1"/>
</dbReference>
<evidence type="ECO:0000259" key="8">
    <source>
        <dbReference type="Pfam" id="PF17917"/>
    </source>
</evidence>
<evidence type="ECO:0000313" key="9">
    <source>
        <dbReference type="EMBL" id="PFX28552.1"/>
    </source>
</evidence>
<evidence type="ECO:0000256" key="4">
    <source>
        <dbReference type="ARBA" id="ARBA00022759"/>
    </source>
</evidence>
<dbReference type="CDD" id="cd09274">
    <property type="entry name" value="RNase_HI_RT_Ty3"/>
    <property type="match status" value="1"/>
</dbReference>
<protein>
    <submittedName>
        <fullName evidence="9">Retrovirus-related Pol polyprotein</fullName>
    </submittedName>
</protein>
<keyword evidence="4" id="KW-0255">Endonuclease</keyword>
<keyword evidence="5" id="KW-0378">Hydrolase</keyword>
<dbReference type="InterPro" id="IPR043502">
    <property type="entry name" value="DNA/RNA_pol_sf"/>
</dbReference>
<dbReference type="OrthoDB" id="2286242at2759"/>
<evidence type="ECO:0000256" key="7">
    <source>
        <dbReference type="SAM" id="MobiDB-lite"/>
    </source>
</evidence>
<dbReference type="PANTHER" id="PTHR37984:SF8">
    <property type="entry name" value="CCHC-TYPE DOMAIN-CONTAINING PROTEIN"/>
    <property type="match status" value="1"/>
</dbReference>
<sequence>MPETNVSQSPSNEERQLKPPGNLDFDTANLADTWKRWIEEVLLYMDLAMAGKDEQTEKKVQQVNFVDQENDTDSDYDEIKTIDEVILLTPDISAVSDTTFLKKLYAKLSVGDSLTVVTPKGQCTVPLTNLKNGKHYKAAFMVRVQEYTPLLGSETIQDMELITVQFENILSVNGSTCREKMSFMTEEDLQEVFSDVFHCTGKLDGKYHLEINNNDNAVPVVHPPMQAPEEFQRRQYQVVEGLPGVLSIYDNLLLYGVGDTYEKALQDHNIKLLKFIQRCLKLNRDKHDVEWHWSDAQEQAFTSIRKPVMEVPVRKYYNPEEELTLQCNASNKGLVAVLKQMGQPIAFASRALTDAERRYAQIEKELLAVIFGLEKFHHYTYGRLVQVQSDHKPLEVIVKKPIHKAPKRLQRVLLRLLVYDIDLMHWSGKKINTTTQGLYTSPAQRLINRRTKTMLPTTAHLLKPKVVEQPSKLVANQSRQAKYYKRNTHDLSELSKGDIVRVCLNDVKTSDLKKAEVKAMVSIWSYDVETEDGKRYRRNRVHLHSTKEEFKPNFQAGSVPESGGVELSEAEGTNEPMEHDSNTQVTRVTESHPRGHAPLPSNSSTRVTRPGHTVKRPQYLKDYVT</sequence>
<keyword evidence="1" id="KW-0808">Transferase</keyword>
<keyword evidence="2" id="KW-0548">Nucleotidyltransferase</keyword>
<feature type="compositionally biased region" description="Polar residues" evidence="7">
    <location>
        <begin position="1"/>
        <end position="11"/>
    </location>
</feature>
<dbReference type="GO" id="GO:0016787">
    <property type="term" value="F:hydrolase activity"/>
    <property type="evidence" value="ECO:0007669"/>
    <property type="project" value="UniProtKB-KW"/>
</dbReference>
<evidence type="ECO:0000256" key="3">
    <source>
        <dbReference type="ARBA" id="ARBA00022722"/>
    </source>
</evidence>
<dbReference type="InterPro" id="IPR041373">
    <property type="entry name" value="RT_RNaseH"/>
</dbReference>
<dbReference type="SUPFAM" id="SSF56672">
    <property type="entry name" value="DNA/RNA polymerases"/>
    <property type="match status" value="1"/>
</dbReference>
<feature type="region of interest" description="Disordered" evidence="7">
    <location>
        <begin position="553"/>
        <end position="625"/>
    </location>
</feature>
<keyword evidence="3" id="KW-0540">Nuclease</keyword>
<evidence type="ECO:0000256" key="2">
    <source>
        <dbReference type="ARBA" id="ARBA00022695"/>
    </source>
</evidence>
<evidence type="ECO:0000256" key="6">
    <source>
        <dbReference type="ARBA" id="ARBA00022918"/>
    </source>
</evidence>
<dbReference type="EMBL" id="LSMT01000081">
    <property type="protein sequence ID" value="PFX28552.1"/>
    <property type="molecule type" value="Genomic_DNA"/>
</dbReference>
<keyword evidence="10" id="KW-1185">Reference proteome</keyword>
<evidence type="ECO:0000256" key="1">
    <source>
        <dbReference type="ARBA" id="ARBA00022679"/>
    </source>
</evidence>
<dbReference type="Proteomes" id="UP000225706">
    <property type="component" value="Unassembled WGS sequence"/>
</dbReference>
<gene>
    <name evidence="9" type="primary">pol</name>
    <name evidence="9" type="ORF">AWC38_SpisGene6702</name>
</gene>
<evidence type="ECO:0000313" key="10">
    <source>
        <dbReference type="Proteomes" id="UP000225706"/>
    </source>
</evidence>
<dbReference type="FunFam" id="3.10.20.370:FF:000001">
    <property type="entry name" value="Retrovirus-related Pol polyprotein from transposon 17.6-like protein"/>
    <property type="match status" value="1"/>
</dbReference>
<dbReference type="GO" id="GO:0003964">
    <property type="term" value="F:RNA-directed DNA polymerase activity"/>
    <property type="evidence" value="ECO:0007669"/>
    <property type="project" value="UniProtKB-KW"/>
</dbReference>